<feature type="region of interest" description="Disordered" evidence="1">
    <location>
        <begin position="1"/>
        <end position="121"/>
    </location>
</feature>
<dbReference type="EMBL" id="JAULSN010000017">
    <property type="protein sequence ID" value="KAK3358361.1"/>
    <property type="molecule type" value="Genomic_DNA"/>
</dbReference>
<name>A0AAE0JS54_9PEZI</name>
<reference evidence="2" key="2">
    <citation type="submission" date="2023-06" db="EMBL/GenBank/DDBJ databases">
        <authorList>
            <consortium name="Lawrence Berkeley National Laboratory"/>
            <person name="Haridas S."/>
            <person name="Hensen N."/>
            <person name="Bonometti L."/>
            <person name="Westerberg I."/>
            <person name="Brannstrom I.O."/>
            <person name="Guillou S."/>
            <person name="Cros-Aarteil S."/>
            <person name="Calhoun S."/>
            <person name="Kuo A."/>
            <person name="Mondo S."/>
            <person name="Pangilinan J."/>
            <person name="Riley R."/>
            <person name="Labutti K."/>
            <person name="Andreopoulos B."/>
            <person name="Lipzen A."/>
            <person name="Chen C."/>
            <person name="Yanf M."/>
            <person name="Daum C."/>
            <person name="Ng V."/>
            <person name="Clum A."/>
            <person name="Steindorff A."/>
            <person name="Ohm R."/>
            <person name="Martin F."/>
            <person name="Silar P."/>
            <person name="Natvig D."/>
            <person name="Lalanne C."/>
            <person name="Gautier V."/>
            <person name="Ament-Velasquez S.L."/>
            <person name="Kruys A."/>
            <person name="Hutchinson M.I."/>
            <person name="Powell A.J."/>
            <person name="Barry K."/>
            <person name="Miller A.N."/>
            <person name="Grigoriev I.V."/>
            <person name="Debuchy R."/>
            <person name="Gladieux P."/>
            <person name="Thoren M.H."/>
            <person name="Johannesson H."/>
        </authorList>
    </citation>
    <scope>NUCLEOTIDE SEQUENCE</scope>
    <source>
        <strain evidence="2">CBS 958.72</strain>
    </source>
</reference>
<dbReference type="Proteomes" id="UP001287356">
    <property type="component" value="Unassembled WGS sequence"/>
</dbReference>
<organism evidence="2 3">
    <name type="scientific">Lasiosphaeria ovina</name>
    <dbReference type="NCBI Taxonomy" id="92902"/>
    <lineage>
        <taxon>Eukaryota</taxon>
        <taxon>Fungi</taxon>
        <taxon>Dikarya</taxon>
        <taxon>Ascomycota</taxon>
        <taxon>Pezizomycotina</taxon>
        <taxon>Sordariomycetes</taxon>
        <taxon>Sordariomycetidae</taxon>
        <taxon>Sordariales</taxon>
        <taxon>Lasiosphaeriaceae</taxon>
        <taxon>Lasiosphaeria</taxon>
    </lineage>
</organism>
<protein>
    <submittedName>
        <fullName evidence="2">Uncharacterized protein</fullName>
    </submittedName>
</protein>
<keyword evidence="3" id="KW-1185">Reference proteome</keyword>
<evidence type="ECO:0000313" key="2">
    <source>
        <dbReference type="EMBL" id="KAK3358361.1"/>
    </source>
</evidence>
<sequence>MPTAHIEISSDSSSQASSPSPVPSPSPSPSSRLVIKSPVLSIYDLKTPPPPPSSPEPSGSPSYEDVFYPDQSDEEDDAEVYGAEDSGSVDADGEPLFSGIPVDQFEFGTCCPPGRKTTSSA</sequence>
<accession>A0AAE0JS54</accession>
<evidence type="ECO:0000256" key="1">
    <source>
        <dbReference type="SAM" id="MobiDB-lite"/>
    </source>
</evidence>
<proteinExistence type="predicted"/>
<reference evidence="2" key="1">
    <citation type="journal article" date="2023" name="Mol. Phylogenet. Evol.">
        <title>Genome-scale phylogeny and comparative genomics of the fungal order Sordariales.</title>
        <authorList>
            <person name="Hensen N."/>
            <person name="Bonometti L."/>
            <person name="Westerberg I."/>
            <person name="Brannstrom I.O."/>
            <person name="Guillou S."/>
            <person name="Cros-Aarteil S."/>
            <person name="Calhoun S."/>
            <person name="Haridas S."/>
            <person name="Kuo A."/>
            <person name="Mondo S."/>
            <person name="Pangilinan J."/>
            <person name="Riley R."/>
            <person name="LaButti K."/>
            <person name="Andreopoulos B."/>
            <person name="Lipzen A."/>
            <person name="Chen C."/>
            <person name="Yan M."/>
            <person name="Daum C."/>
            <person name="Ng V."/>
            <person name="Clum A."/>
            <person name="Steindorff A."/>
            <person name="Ohm R.A."/>
            <person name="Martin F."/>
            <person name="Silar P."/>
            <person name="Natvig D.O."/>
            <person name="Lalanne C."/>
            <person name="Gautier V."/>
            <person name="Ament-Velasquez S.L."/>
            <person name="Kruys A."/>
            <person name="Hutchinson M.I."/>
            <person name="Powell A.J."/>
            <person name="Barry K."/>
            <person name="Miller A.N."/>
            <person name="Grigoriev I.V."/>
            <person name="Debuchy R."/>
            <person name="Gladieux P."/>
            <person name="Hiltunen Thoren M."/>
            <person name="Johannesson H."/>
        </authorList>
    </citation>
    <scope>NUCLEOTIDE SEQUENCE</scope>
    <source>
        <strain evidence="2">CBS 958.72</strain>
    </source>
</reference>
<comment type="caution">
    <text evidence="2">The sequence shown here is derived from an EMBL/GenBank/DDBJ whole genome shotgun (WGS) entry which is preliminary data.</text>
</comment>
<feature type="compositionally biased region" description="Low complexity" evidence="1">
    <location>
        <begin position="9"/>
        <end position="19"/>
    </location>
</feature>
<dbReference type="AlphaFoldDB" id="A0AAE0JS54"/>
<evidence type="ECO:0000313" key="3">
    <source>
        <dbReference type="Proteomes" id="UP001287356"/>
    </source>
</evidence>
<gene>
    <name evidence="2" type="ORF">B0T24DRAFT_600244</name>
</gene>